<dbReference type="GO" id="GO:0003677">
    <property type="term" value="F:DNA binding"/>
    <property type="evidence" value="ECO:0007669"/>
    <property type="project" value="InterPro"/>
</dbReference>
<evidence type="ECO:0000256" key="1">
    <source>
        <dbReference type="ARBA" id="ARBA00006594"/>
    </source>
</evidence>
<keyword evidence="2" id="KW-0489">Methyltransferase</keyword>
<evidence type="ECO:0000256" key="4">
    <source>
        <dbReference type="ARBA" id="ARBA00022747"/>
    </source>
</evidence>
<dbReference type="InterPro" id="IPR002941">
    <property type="entry name" value="DNA_methylase_N4/N6"/>
</dbReference>
<feature type="domain" description="DNA methylase N-4/N-6" evidence="5">
    <location>
        <begin position="95"/>
        <end position="255"/>
    </location>
</feature>
<dbReference type="GO" id="GO:0009307">
    <property type="term" value="P:DNA restriction-modification system"/>
    <property type="evidence" value="ECO:0007669"/>
    <property type="project" value="UniProtKB-KW"/>
</dbReference>
<dbReference type="EMBL" id="KR187111">
    <property type="protein sequence ID" value="ALF44662.1"/>
    <property type="molecule type" value="Genomic_DNA"/>
</dbReference>
<reference evidence="6" key="1">
    <citation type="journal article" date="2015" name="Antimicrob. Agents Chemother.">
        <title>Novel Type XII Staphylococcal Cassette Chromosome mec Harboring a New Cassette Chromosome Recombinase, CcrC2.</title>
        <authorList>
            <person name="Wu Z."/>
            <person name="Li F."/>
            <person name="Liu D."/>
            <person name="Xue H."/>
            <person name="Zhao X."/>
        </authorList>
    </citation>
    <scope>NUCLEOTIDE SEQUENCE</scope>
    <source>
        <strain evidence="6">BA01611</strain>
    </source>
</reference>
<evidence type="ECO:0000313" key="6">
    <source>
        <dbReference type="EMBL" id="ALF44662.1"/>
    </source>
</evidence>
<keyword evidence="3" id="KW-0808">Transferase</keyword>
<dbReference type="SUPFAM" id="SSF53335">
    <property type="entry name" value="S-adenosyl-L-methionine-dependent methyltransferases"/>
    <property type="match status" value="1"/>
</dbReference>
<dbReference type="PROSITE" id="PS00092">
    <property type="entry name" value="N6_MTASE"/>
    <property type="match status" value="1"/>
</dbReference>
<proteinExistence type="inferred from homology"/>
<dbReference type="GO" id="GO:0008170">
    <property type="term" value="F:N-methyltransferase activity"/>
    <property type="evidence" value="ECO:0007669"/>
    <property type="project" value="InterPro"/>
</dbReference>
<accession>A0A0N9EIL6</accession>
<evidence type="ECO:0000256" key="3">
    <source>
        <dbReference type="ARBA" id="ARBA00022679"/>
    </source>
</evidence>
<keyword evidence="4" id="KW-0680">Restriction system</keyword>
<dbReference type="Gene3D" id="3.40.50.150">
    <property type="entry name" value="Vaccinia Virus protein VP39"/>
    <property type="match status" value="1"/>
</dbReference>
<dbReference type="InterPro" id="IPR002052">
    <property type="entry name" value="DNA_methylase_N6_adenine_CS"/>
</dbReference>
<evidence type="ECO:0000256" key="2">
    <source>
        <dbReference type="ARBA" id="ARBA00022603"/>
    </source>
</evidence>
<dbReference type="RefSeq" id="WP_054249694.1">
    <property type="nucleotide sequence ID" value="NZ_CP019945.1"/>
</dbReference>
<sequence>MKDNVNELLIERLKEKGLNPEDFKDVLDAIKQPKYGLIWEDHPEHIEERMKYNRPVLREEKELRIDSGYGHTNNILMEGDNLASLIAMREDGKKVDVIYIDPPYNTGNEFVYNDKIVDKEDSFRHSKWLSFMEKRLKVARDLMTDAGVIFVSIDDNEQANLKLLMDEVFGEENDLGTITVVNNMKGRSDSKFFATSSEFMQVYAKQSSQCIINGLPVSEDYIKEFKFKDTIGRYKHVALKKTGKNSLRSDRPNLYYPIYYNPKTNHSSLDKLSDEYIEILPIHSNGTDGRWSWGKDTFLSKKDSELDFKMNSKKQYMPYIKMRLGEGDDIRTVRPKTAWIGPEYSTSNSANMIKEVLLQSKKI</sequence>
<dbReference type="Pfam" id="PF01555">
    <property type="entry name" value="N6_N4_Mtase"/>
    <property type="match status" value="1"/>
</dbReference>
<dbReference type="InterPro" id="IPR029063">
    <property type="entry name" value="SAM-dependent_MTases_sf"/>
</dbReference>
<evidence type="ECO:0000259" key="5">
    <source>
        <dbReference type="Pfam" id="PF01555"/>
    </source>
</evidence>
<name>A0A0N9EIL6_STAAU</name>
<dbReference type="GO" id="GO:0032259">
    <property type="term" value="P:methylation"/>
    <property type="evidence" value="ECO:0007669"/>
    <property type="project" value="UniProtKB-KW"/>
</dbReference>
<protein>
    <submittedName>
        <fullName evidence="6">Type III restriction-modification system methylation subunit</fullName>
    </submittedName>
</protein>
<comment type="similarity">
    <text evidence="1">Belongs to the N(4)/N(6)-methyltransferase family.</text>
</comment>
<organism evidence="6">
    <name type="scientific">Staphylococcus aureus</name>
    <dbReference type="NCBI Taxonomy" id="1280"/>
    <lineage>
        <taxon>Bacteria</taxon>
        <taxon>Bacillati</taxon>
        <taxon>Bacillota</taxon>
        <taxon>Bacilli</taxon>
        <taxon>Bacillales</taxon>
        <taxon>Staphylococcaceae</taxon>
        <taxon>Staphylococcus</taxon>
    </lineage>
</organism>
<dbReference type="AlphaFoldDB" id="A0A0N9EIL6"/>